<gene>
    <name evidence="13" type="ORF">CLV83_3010</name>
</gene>
<proteinExistence type="inferred from homology"/>
<evidence type="ECO:0000256" key="7">
    <source>
        <dbReference type="ARBA" id="ARBA00022475"/>
    </source>
</evidence>
<dbReference type="Pfam" id="PF21447">
    <property type="entry name" value="Ppx-GppA_III"/>
    <property type="match status" value="1"/>
</dbReference>
<dbReference type="AlphaFoldDB" id="A0A4R1GGJ1"/>
<dbReference type="PIRSF" id="PIRSF001267">
    <property type="entry name" value="Pyrophosphatase_GppA_Ppx"/>
    <property type="match status" value="1"/>
</dbReference>
<sequence>MPEQDLPTQNGQQGALLAAIDLGSNSFHMVVARVSDGELKPIDIMSEKVQLAAGLGVDGNLDEEAQQRGLDCLSRFAQRVSELPRDSIRIVGTNALREAKNRSQFIARAAQVLDVPIQVIAGREEARLIYLGVAHTLADDNDRRLVVDIGGGSTEFIIGSRFEPLRLESLHMGCVSYTKRFFSDGSITREAMDRARTAAARELVAIRRDYRRLRWSSTIGSSGTAKALRLACMSLGFGEQITLEGLKAVRDQLIQFGQADKIDIEGIKPARRAVLPSGTAILIAVFEILGISSMDYSDGALREGLLYDMAGRLRHEDVRERTIKALKKRYHVDGGYARRVETTALFLFDQAADAWSLNDEEYRNMLTWAARTHEIGLTIAHTQFHKHSAYLLQHSDLPGFTNTEQQLLAFLARGHRRKFPKEEYKLLPDDKRHSYRFLCLILRLSVLMHRSRSTAKLPALKLKAKEKTIRLSFPKGWLDNHPLTRADLDSEAEYLRAIGFELSID</sequence>
<dbReference type="InterPro" id="IPR048950">
    <property type="entry name" value="Ppx_GppA_C"/>
</dbReference>
<keyword evidence="9" id="KW-0472">Membrane</keyword>
<comment type="catalytic activity">
    <reaction evidence="10">
        <text>[phosphate](n) + H2O = [phosphate](n-1) + phosphate + H(+)</text>
        <dbReference type="Rhea" id="RHEA:21528"/>
        <dbReference type="Rhea" id="RHEA-COMP:9859"/>
        <dbReference type="Rhea" id="RHEA-COMP:14279"/>
        <dbReference type="ChEBI" id="CHEBI:15377"/>
        <dbReference type="ChEBI" id="CHEBI:15378"/>
        <dbReference type="ChEBI" id="CHEBI:16838"/>
        <dbReference type="ChEBI" id="CHEBI:43474"/>
        <dbReference type="EC" id="3.6.1.11"/>
    </reaction>
</comment>
<dbReference type="InterPro" id="IPR030673">
    <property type="entry name" value="PyroPPase_GppA_Ppx"/>
</dbReference>
<evidence type="ECO:0000256" key="10">
    <source>
        <dbReference type="ARBA" id="ARBA00047607"/>
    </source>
</evidence>
<dbReference type="Gene3D" id="1.10.3210.10">
    <property type="entry name" value="Hypothetical protein af1432"/>
    <property type="match status" value="1"/>
</dbReference>
<evidence type="ECO:0000256" key="8">
    <source>
        <dbReference type="ARBA" id="ARBA00022801"/>
    </source>
</evidence>
<keyword evidence="8" id="KW-0378">Hydrolase</keyword>
<keyword evidence="14" id="KW-1185">Reference proteome</keyword>
<dbReference type="GO" id="GO:0004309">
    <property type="term" value="F:exopolyphosphatase activity"/>
    <property type="evidence" value="ECO:0007669"/>
    <property type="project" value="UniProtKB-EC"/>
</dbReference>
<name>A0A4R1GGJ1_9GAMM</name>
<evidence type="ECO:0000256" key="4">
    <source>
        <dbReference type="ARBA" id="ARBA00011738"/>
    </source>
</evidence>
<organism evidence="13 14">
    <name type="scientific">Marinobacterium mangrovicola</name>
    <dbReference type="NCBI Taxonomy" id="1476959"/>
    <lineage>
        <taxon>Bacteria</taxon>
        <taxon>Pseudomonadati</taxon>
        <taxon>Pseudomonadota</taxon>
        <taxon>Gammaproteobacteria</taxon>
        <taxon>Oceanospirillales</taxon>
        <taxon>Oceanospirillaceae</taxon>
        <taxon>Marinobacterium</taxon>
    </lineage>
</organism>
<comment type="subcellular location">
    <subcellularLocation>
        <location evidence="2">Cell membrane</location>
        <topology evidence="2">Peripheral membrane protein</topology>
    </subcellularLocation>
</comment>
<dbReference type="NCBIfam" id="TIGR03706">
    <property type="entry name" value="exo_poly_only"/>
    <property type="match status" value="1"/>
</dbReference>
<evidence type="ECO:0000256" key="1">
    <source>
        <dbReference type="ARBA" id="ARBA00001946"/>
    </source>
</evidence>
<evidence type="ECO:0000256" key="9">
    <source>
        <dbReference type="ARBA" id="ARBA00023136"/>
    </source>
</evidence>
<evidence type="ECO:0000313" key="13">
    <source>
        <dbReference type="EMBL" id="TCK06061.1"/>
    </source>
</evidence>
<comment type="cofactor">
    <cofactor evidence="1">
        <name>Mg(2+)</name>
        <dbReference type="ChEBI" id="CHEBI:18420"/>
    </cofactor>
</comment>
<dbReference type="SUPFAM" id="SSF53067">
    <property type="entry name" value="Actin-like ATPase domain"/>
    <property type="match status" value="2"/>
</dbReference>
<dbReference type="SUPFAM" id="SSF109604">
    <property type="entry name" value="HD-domain/PDEase-like"/>
    <property type="match status" value="1"/>
</dbReference>
<dbReference type="Proteomes" id="UP000294546">
    <property type="component" value="Unassembled WGS sequence"/>
</dbReference>
<dbReference type="Pfam" id="PF02541">
    <property type="entry name" value="Ppx-GppA"/>
    <property type="match status" value="1"/>
</dbReference>
<evidence type="ECO:0000256" key="5">
    <source>
        <dbReference type="ARBA" id="ARBA00012451"/>
    </source>
</evidence>
<comment type="similarity">
    <text evidence="3">Belongs to the GppA/Ppx family.</text>
</comment>
<dbReference type="PANTHER" id="PTHR30005:SF14">
    <property type="entry name" value="EXOPOLYPHOSPHATASE"/>
    <property type="match status" value="1"/>
</dbReference>
<keyword evidence="7" id="KW-1003">Cell membrane</keyword>
<evidence type="ECO:0000256" key="6">
    <source>
        <dbReference type="ARBA" id="ARBA00020416"/>
    </source>
</evidence>
<dbReference type="InterPro" id="IPR043129">
    <property type="entry name" value="ATPase_NBD"/>
</dbReference>
<dbReference type="PANTHER" id="PTHR30005">
    <property type="entry name" value="EXOPOLYPHOSPHATASE"/>
    <property type="match status" value="1"/>
</dbReference>
<dbReference type="EC" id="3.6.1.11" evidence="5"/>
<dbReference type="GO" id="GO:0006798">
    <property type="term" value="P:polyphosphate catabolic process"/>
    <property type="evidence" value="ECO:0007669"/>
    <property type="project" value="TreeGrafter"/>
</dbReference>
<dbReference type="FunFam" id="3.30.420.150:FF:000001">
    <property type="entry name" value="Guanosine-5'-triphosphate,3'-diphosphate pyrophosphatase"/>
    <property type="match status" value="1"/>
</dbReference>
<feature type="domain" description="Ppx/GppA phosphatase N-terminal" evidence="11">
    <location>
        <begin position="30"/>
        <end position="311"/>
    </location>
</feature>
<dbReference type="OrthoDB" id="9793035at2"/>
<evidence type="ECO:0000256" key="3">
    <source>
        <dbReference type="ARBA" id="ARBA00007125"/>
    </source>
</evidence>
<dbReference type="FunFam" id="3.30.420.40:FF:000023">
    <property type="entry name" value="Guanosine-5'-triphosphate,3'-diphosphate pyrophosphatase"/>
    <property type="match status" value="1"/>
</dbReference>
<dbReference type="RefSeq" id="WP_132293926.1">
    <property type="nucleotide sequence ID" value="NZ_SMFU01000009.1"/>
</dbReference>
<accession>A0A4R1GGJ1</accession>
<reference evidence="13 14" key="1">
    <citation type="submission" date="2019-03" db="EMBL/GenBank/DDBJ databases">
        <title>Genomic Encyclopedia of Archaeal and Bacterial Type Strains, Phase II (KMG-II): from individual species to whole genera.</title>
        <authorList>
            <person name="Goeker M."/>
        </authorList>
    </citation>
    <scope>NUCLEOTIDE SEQUENCE [LARGE SCALE GENOMIC DNA]</scope>
    <source>
        <strain evidence="13 14">DSM 27697</strain>
    </source>
</reference>
<dbReference type="GO" id="GO:0005886">
    <property type="term" value="C:plasma membrane"/>
    <property type="evidence" value="ECO:0007669"/>
    <property type="project" value="UniProtKB-SubCell"/>
</dbReference>
<dbReference type="InterPro" id="IPR003695">
    <property type="entry name" value="Ppx_GppA_N"/>
</dbReference>
<evidence type="ECO:0000313" key="14">
    <source>
        <dbReference type="Proteomes" id="UP000294546"/>
    </source>
</evidence>
<protein>
    <recommendedName>
        <fullName evidence="6">Exopolyphosphatase</fullName>
        <ecNumber evidence="5">3.6.1.11</ecNumber>
    </recommendedName>
</protein>
<dbReference type="InterPro" id="IPR022371">
    <property type="entry name" value="Exopolyphosphatase"/>
</dbReference>
<dbReference type="Gene3D" id="3.30.420.150">
    <property type="entry name" value="Exopolyphosphatase. Domain 2"/>
    <property type="match status" value="1"/>
</dbReference>
<comment type="subunit">
    <text evidence="4">Homodimer.</text>
</comment>
<dbReference type="EMBL" id="SMFU01000009">
    <property type="protein sequence ID" value="TCK06061.1"/>
    <property type="molecule type" value="Genomic_DNA"/>
</dbReference>
<comment type="caution">
    <text evidence="13">The sequence shown here is derived from an EMBL/GenBank/DDBJ whole genome shotgun (WGS) entry which is preliminary data.</text>
</comment>
<dbReference type="Gene3D" id="3.30.420.40">
    <property type="match status" value="1"/>
</dbReference>
<evidence type="ECO:0000256" key="2">
    <source>
        <dbReference type="ARBA" id="ARBA00004202"/>
    </source>
</evidence>
<dbReference type="InterPro" id="IPR050273">
    <property type="entry name" value="GppA/Ppx_hydrolase"/>
</dbReference>
<feature type="domain" description="Ppx/GppA phosphatase C-terminal" evidence="12">
    <location>
        <begin position="318"/>
        <end position="491"/>
    </location>
</feature>
<evidence type="ECO:0000259" key="11">
    <source>
        <dbReference type="Pfam" id="PF02541"/>
    </source>
</evidence>
<evidence type="ECO:0000259" key="12">
    <source>
        <dbReference type="Pfam" id="PF21447"/>
    </source>
</evidence>
<dbReference type="CDD" id="cd24053">
    <property type="entry name" value="ASKHA_NBD_EcPPX-GppA-like"/>
    <property type="match status" value="1"/>
</dbReference>